<name>A0A9D4TV96_CHLVU</name>
<feature type="compositionally biased region" description="Low complexity" evidence="2">
    <location>
        <begin position="248"/>
        <end position="261"/>
    </location>
</feature>
<evidence type="ECO:0000256" key="1">
    <source>
        <dbReference type="SAM" id="Coils"/>
    </source>
</evidence>
<feature type="region of interest" description="Disordered" evidence="2">
    <location>
        <begin position="248"/>
        <end position="300"/>
    </location>
</feature>
<feature type="compositionally biased region" description="Gly residues" evidence="2">
    <location>
        <begin position="357"/>
        <end position="367"/>
    </location>
</feature>
<feature type="compositionally biased region" description="Low complexity" evidence="2">
    <location>
        <begin position="275"/>
        <end position="288"/>
    </location>
</feature>
<feature type="region of interest" description="Disordered" evidence="2">
    <location>
        <begin position="392"/>
        <end position="455"/>
    </location>
</feature>
<protein>
    <submittedName>
        <fullName evidence="3">Uncharacterized protein</fullName>
    </submittedName>
</protein>
<evidence type="ECO:0000313" key="3">
    <source>
        <dbReference type="EMBL" id="KAI3435636.1"/>
    </source>
</evidence>
<evidence type="ECO:0000256" key="2">
    <source>
        <dbReference type="SAM" id="MobiDB-lite"/>
    </source>
</evidence>
<dbReference type="Proteomes" id="UP001055712">
    <property type="component" value="Unassembled WGS sequence"/>
</dbReference>
<feature type="region of interest" description="Disordered" evidence="2">
    <location>
        <begin position="352"/>
        <end position="379"/>
    </location>
</feature>
<keyword evidence="1" id="KW-0175">Coiled coil</keyword>
<keyword evidence="4" id="KW-1185">Reference proteome</keyword>
<reference evidence="3" key="2">
    <citation type="submission" date="2020-11" db="EMBL/GenBank/DDBJ databases">
        <authorList>
            <person name="Cecchin M."/>
            <person name="Marcolungo L."/>
            <person name="Rossato M."/>
            <person name="Girolomoni L."/>
            <person name="Cosentino E."/>
            <person name="Cuine S."/>
            <person name="Li-Beisson Y."/>
            <person name="Delledonne M."/>
            <person name="Ballottari M."/>
        </authorList>
    </citation>
    <scope>NUCLEOTIDE SEQUENCE</scope>
    <source>
        <strain evidence="3">211/11P</strain>
        <tissue evidence="3">Whole cell</tissue>
    </source>
</reference>
<sequence length="455" mass="48261">MYCSDLRKARIYDRLEGHERLEMPRRRFAEVDGAAESLRPGAVVALAFDCDELLAARRNTESGQWSLATTATEWSSRGSSGWHTHAGDYAVESMEPDCLFRVLRDGKRIALASVAAEGMLLCAASSGERLVLAASGSGGWAGKATAHKLAVQMEEQRDTAVADARRWRQELAAAQEQLLLHQQDLVIARSAAAQHAPSGQADVTSQLDTLRHQLESLAANGGLPQLHQERARMGICLRTIKEITDLVQQSASGAPSSKGSPVNAQHEGSNPGGSPPSQSSQHTLSSDPSDPHSDGGQGVESKLRDFLGERPEQADPLYRVLPPPAAATSPESPSRRVLQALALAEHENIADEAEAGSSGGGGGGGGSAPPTGRKAAVRNPLLASLSMAMSQLAAGSPRQADGMAQFIATPSAMPLRASHPQPQPKRASPLRASQQHKVRSSFLQRPPAAMEDLYY</sequence>
<dbReference type="OrthoDB" id="511063at2759"/>
<organism evidence="3 4">
    <name type="scientific">Chlorella vulgaris</name>
    <name type="common">Green alga</name>
    <dbReference type="NCBI Taxonomy" id="3077"/>
    <lineage>
        <taxon>Eukaryota</taxon>
        <taxon>Viridiplantae</taxon>
        <taxon>Chlorophyta</taxon>
        <taxon>core chlorophytes</taxon>
        <taxon>Trebouxiophyceae</taxon>
        <taxon>Chlorellales</taxon>
        <taxon>Chlorellaceae</taxon>
        <taxon>Chlorella clade</taxon>
        <taxon>Chlorella</taxon>
    </lineage>
</organism>
<proteinExistence type="predicted"/>
<gene>
    <name evidence="3" type="ORF">D9Q98_001695</name>
</gene>
<reference evidence="3" key="1">
    <citation type="journal article" date="2019" name="Plant J.">
        <title>Chlorella vulgaris genome assembly and annotation reveals the molecular basis for metabolic acclimation to high light conditions.</title>
        <authorList>
            <person name="Cecchin M."/>
            <person name="Marcolungo L."/>
            <person name="Rossato M."/>
            <person name="Girolomoni L."/>
            <person name="Cosentino E."/>
            <person name="Cuine S."/>
            <person name="Li-Beisson Y."/>
            <person name="Delledonne M."/>
            <person name="Ballottari M."/>
        </authorList>
    </citation>
    <scope>NUCLEOTIDE SEQUENCE</scope>
    <source>
        <strain evidence="3">211/11P</strain>
    </source>
</reference>
<feature type="region of interest" description="Disordered" evidence="2">
    <location>
        <begin position="316"/>
        <end position="335"/>
    </location>
</feature>
<dbReference type="EMBL" id="SIDB01000002">
    <property type="protein sequence ID" value="KAI3435636.1"/>
    <property type="molecule type" value="Genomic_DNA"/>
</dbReference>
<accession>A0A9D4TV96</accession>
<feature type="coiled-coil region" evidence="1">
    <location>
        <begin position="150"/>
        <end position="184"/>
    </location>
</feature>
<evidence type="ECO:0000313" key="4">
    <source>
        <dbReference type="Proteomes" id="UP001055712"/>
    </source>
</evidence>
<comment type="caution">
    <text evidence="3">The sequence shown here is derived from an EMBL/GenBank/DDBJ whole genome shotgun (WGS) entry which is preliminary data.</text>
</comment>
<dbReference type="AlphaFoldDB" id="A0A9D4TV96"/>